<dbReference type="SUPFAM" id="SSF50447">
    <property type="entry name" value="Translation proteins"/>
    <property type="match status" value="1"/>
</dbReference>
<evidence type="ECO:0000256" key="9">
    <source>
        <dbReference type="ARBA" id="ARBA00023134"/>
    </source>
</evidence>
<evidence type="ECO:0000256" key="7">
    <source>
        <dbReference type="ARBA" id="ARBA00022842"/>
    </source>
</evidence>
<dbReference type="GeneID" id="13012848"/>
<organism evidence="12 13">
    <name type="scientific">Thermogladius calderae (strain DSM 22663 / VKM B-2946 / 1633)</name>
    <dbReference type="NCBI Taxonomy" id="1184251"/>
    <lineage>
        <taxon>Archaea</taxon>
        <taxon>Thermoproteota</taxon>
        <taxon>Thermoprotei</taxon>
        <taxon>Desulfurococcales</taxon>
        <taxon>Desulfurococcaceae</taxon>
        <taxon>Thermogladius</taxon>
    </lineage>
</organism>
<dbReference type="RefSeq" id="WP_014737221.1">
    <property type="nucleotide sequence ID" value="NC_017954.1"/>
</dbReference>
<gene>
    <name evidence="12" type="ordered locus">TCELL_0546</name>
</gene>
<dbReference type="InterPro" id="IPR022424">
    <property type="entry name" value="TIF2_gsu"/>
</dbReference>
<dbReference type="GO" id="GO:0001731">
    <property type="term" value="P:formation of translation preinitiation complex"/>
    <property type="evidence" value="ECO:0007669"/>
    <property type="project" value="TreeGrafter"/>
</dbReference>
<dbReference type="InterPro" id="IPR050543">
    <property type="entry name" value="eIF2G"/>
</dbReference>
<evidence type="ECO:0000256" key="1">
    <source>
        <dbReference type="ARBA" id="ARBA00005388"/>
    </source>
</evidence>
<dbReference type="GO" id="GO:0046872">
    <property type="term" value="F:metal ion binding"/>
    <property type="evidence" value="ECO:0007669"/>
    <property type="project" value="UniProtKB-KW"/>
</dbReference>
<dbReference type="InterPro" id="IPR009001">
    <property type="entry name" value="Transl_elong_EF1A/Init_IF2_C"/>
</dbReference>
<name>I3TDY3_THEC1</name>
<dbReference type="EMBL" id="CP003531">
    <property type="protein sequence ID" value="AFK50971.1"/>
    <property type="molecule type" value="Genomic_DNA"/>
</dbReference>
<accession>I3TDY3</accession>
<dbReference type="InterPro" id="IPR009000">
    <property type="entry name" value="Transl_B-barrel_sf"/>
</dbReference>
<dbReference type="PROSITE" id="PS51722">
    <property type="entry name" value="G_TR_2"/>
    <property type="match status" value="1"/>
</dbReference>
<keyword evidence="8" id="KW-0648">Protein biosynthesis</keyword>
<dbReference type="InterPro" id="IPR044128">
    <property type="entry name" value="eIF2g_GTP-bd"/>
</dbReference>
<dbReference type="GO" id="GO:0003924">
    <property type="term" value="F:GTPase activity"/>
    <property type="evidence" value="ECO:0007669"/>
    <property type="project" value="InterPro"/>
</dbReference>
<dbReference type="InterPro" id="IPR044127">
    <property type="entry name" value="eIF2g_dom_2"/>
</dbReference>
<reference evidence="12 13" key="1">
    <citation type="journal article" date="2012" name="J. Bacteriol.">
        <title>Complete genome sequence of the hyperthermophilic cellulolytic Crenarchaeon 'Thermogladius cellulolyticus' 1633.</title>
        <authorList>
            <person name="Mardanov A.V."/>
            <person name="Kochetkova T.V."/>
            <person name="Beletsky A.V."/>
            <person name="Bonch-Osmolovskaya E.A."/>
            <person name="Ravin N.V."/>
            <person name="Skryabin K.G."/>
        </authorList>
    </citation>
    <scope>NUCLEOTIDE SEQUENCE [LARGE SCALE GENOMIC DNA]</scope>
    <source>
        <strain evidence="13">DSM 22663 / VKM B-2946 / 1633</strain>
    </source>
</reference>
<evidence type="ECO:0000313" key="12">
    <source>
        <dbReference type="EMBL" id="AFK50971.1"/>
    </source>
</evidence>
<dbReference type="GO" id="GO:0003743">
    <property type="term" value="F:translation initiation factor activity"/>
    <property type="evidence" value="ECO:0007669"/>
    <property type="project" value="UniProtKB-KW"/>
</dbReference>
<dbReference type="KEGG" id="thg:TCELL_0546"/>
<dbReference type="eggNOG" id="arCOG01563">
    <property type="taxonomic scope" value="Archaea"/>
</dbReference>
<evidence type="ECO:0000256" key="3">
    <source>
        <dbReference type="ARBA" id="ARBA00022540"/>
    </source>
</evidence>
<evidence type="ECO:0000256" key="4">
    <source>
        <dbReference type="ARBA" id="ARBA00022723"/>
    </source>
</evidence>
<dbReference type="PANTHER" id="PTHR42854:SF3">
    <property type="entry name" value="EUKARYOTIC TRANSLATION INITIATION FACTOR 2 SUBUNIT 3-RELATED"/>
    <property type="match status" value="1"/>
</dbReference>
<dbReference type="STRING" id="1184251.TCELL_0546"/>
<evidence type="ECO:0000256" key="2">
    <source>
        <dbReference type="ARBA" id="ARBA00011986"/>
    </source>
</evidence>
<keyword evidence="3 12" id="KW-0396">Initiation factor</keyword>
<dbReference type="SUPFAM" id="SSF50465">
    <property type="entry name" value="EF-Tu/eEF-1alpha/eIF2-gamma C-terminal domain"/>
    <property type="match status" value="1"/>
</dbReference>
<keyword evidence="13" id="KW-1185">Reference proteome</keyword>
<dbReference type="NCBIfam" id="TIGR03680">
    <property type="entry name" value="eif2g_arch"/>
    <property type="match status" value="1"/>
</dbReference>
<evidence type="ECO:0000259" key="11">
    <source>
        <dbReference type="PROSITE" id="PS51722"/>
    </source>
</evidence>
<dbReference type="Proteomes" id="UP000005270">
    <property type="component" value="Chromosome"/>
</dbReference>
<keyword evidence="4" id="KW-0479">Metal-binding</keyword>
<dbReference type="HOGENOM" id="CLU_027154_0_1_2"/>
<evidence type="ECO:0000256" key="10">
    <source>
        <dbReference type="ARBA" id="ARBA00048107"/>
    </source>
</evidence>
<protein>
    <recommendedName>
        <fullName evidence="2">protein-synthesizing GTPase</fullName>
        <ecNumber evidence="2">3.6.5.3</ecNumber>
    </recommendedName>
</protein>
<dbReference type="InterPro" id="IPR005225">
    <property type="entry name" value="Small_GTP-bd"/>
</dbReference>
<dbReference type="InterPro" id="IPR000795">
    <property type="entry name" value="T_Tr_GTP-bd_dom"/>
</dbReference>
<dbReference type="Gene3D" id="3.40.50.300">
    <property type="entry name" value="P-loop containing nucleotide triphosphate hydrolases"/>
    <property type="match status" value="1"/>
</dbReference>
<dbReference type="GO" id="GO:0005525">
    <property type="term" value="F:GTP binding"/>
    <property type="evidence" value="ECO:0007669"/>
    <property type="project" value="UniProtKB-KW"/>
</dbReference>
<dbReference type="CDD" id="cd03688">
    <property type="entry name" value="eIF2_gamma_II"/>
    <property type="match status" value="1"/>
</dbReference>
<comment type="catalytic activity">
    <reaction evidence="10">
        <text>GTP + H2O = GDP + phosphate + H(+)</text>
        <dbReference type="Rhea" id="RHEA:19669"/>
        <dbReference type="ChEBI" id="CHEBI:15377"/>
        <dbReference type="ChEBI" id="CHEBI:15378"/>
        <dbReference type="ChEBI" id="CHEBI:37565"/>
        <dbReference type="ChEBI" id="CHEBI:43474"/>
        <dbReference type="ChEBI" id="CHEBI:58189"/>
        <dbReference type="EC" id="3.6.5.3"/>
    </reaction>
</comment>
<keyword evidence="9" id="KW-0342">GTP-binding</keyword>
<evidence type="ECO:0000313" key="13">
    <source>
        <dbReference type="Proteomes" id="UP000005270"/>
    </source>
</evidence>
<evidence type="ECO:0000256" key="8">
    <source>
        <dbReference type="ARBA" id="ARBA00022917"/>
    </source>
</evidence>
<dbReference type="Pfam" id="PF09173">
    <property type="entry name" value="eIF2_C"/>
    <property type="match status" value="1"/>
</dbReference>
<feature type="domain" description="Tr-type G" evidence="11">
    <location>
        <begin position="3"/>
        <end position="199"/>
    </location>
</feature>
<sequence>MRQPEVNIGVVGHVDHGKTTLVQAITGIWTAKHSDEIKRGMTIKLGYADGNIAYCDSLNPPEAYTTEQVCPDGSESRLLRRVSFIDAPGHEALMATMLSGSSLMDGAILVIAANEPCPQPQTLEHFSALNIIGIKRVVVVQNKIDVVSKERALENYREIRRLLQGSQIEDAPIIPVSSLHKVNVDVVLEALYEEIPVPERNLAGDPIMLVARSFEVNRPGTPYKDLLGGVVGGSLIQGVLRVGDEIEIVPGAKVPVGKTSYKYQPLVSTIEELRFGDLRVKEARPGGLLAIGTNLDPSLTKADSLVGNVVGRPGRTPPVVDSLTIQYNVLERVVGLKELSKMPPLQQKEMIVLTIGTAVRVGTITKLSKDHMEVELKEPVATWPNFRVALSRRVLGRWRLSGWGIIESVSSKGA</sequence>
<evidence type="ECO:0000256" key="5">
    <source>
        <dbReference type="ARBA" id="ARBA00022741"/>
    </source>
</evidence>
<dbReference type="FunCoup" id="I3TDY3">
    <property type="interactions" value="178"/>
</dbReference>
<dbReference type="Pfam" id="PF00009">
    <property type="entry name" value="GTP_EFTU"/>
    <property type="match status" value="1"/>
</dbReference>
<dbReference type="InterPro" id="IPR015256">
    <property type="entry name" value="eIF2g_C"/>
</dbReference>
<dbReference type="GO" id="GO:0000049">
    <property type="term" value="F:tRNA binding"/>
    <property type="evidence" value="ECO:0007669"/>
    <property type="project" value="InterPro"/>
</dbReference>
<dbReference type="NCBIfam" id="NF003077">
    <property type="entry name" value="PRK04000.1"/>
    <property type="match status" value="1"/>
</dbReference>
<dbReference type="CDD" id="cd01888">
    <property type="entry name" value="eIF2_gamma"/>
    <property type="match status" value="1"/>
</dbReference>
<proteinExistence type="inferred from homology"/>
<dbReference type="InParanoid" id="I3TDY3"/>
<dbReference type="FunFam" id="2.40.30.10:FF:000009">
    <property type="entry name" value="Eukaryotic translation initiation factor 2 subunit gamma"/>
    <property type="match status" value="1"/>
</dbReference>
<dbReference type="NCBIfam" id="TIGR00231">
    <property type="entry name" value="small_GTP"/>
    <property type="match status" value="1"/>
</dbReference>
<keyword evidence="6" id="KW-0378">Hydrolase</keyword>
<dbReference type="CDD" id="cd15490">
    <property type="entry name" value="eIF2_gamma_III"/>
    <property type="match status" value="1"/>
</dbReference>
<dbReference type="GO" id="GO:0005829">
    <property type="term" value="C:cytosol"/>
    <property type="evidence" value="ECO:0007669"/>
    <property type="project" value="TreeGrafter"/>
</dbReference>
<dbReference type="PRINTS" id="PR00315">
    <property type="entry name" value="ELONGATNFCT"/>
</dbReference>
<evidence type="ECO:0000256" key="6">
    <source>
        <dbReference type="ARBA" id="ARBA00022801"/>
    </source>
</evidence>
<dbReference type="Gene3D" id="2.40.30.10">
    <property type="entry name" value="Translation factors"/>
    <property type="match status" value="2"/>
</dbReference>
<dbReference type="FunFam" id="2.40.30.10:FF:000075">
    <property type="entry name" value="Translation initiation factor 2 subunit gamma"/>
    <property type="match status" value="1"/>
</dbReference>
<keyword evidence="7" id="KW-0460">Magnesium</keyword>
<dbReference type="InterPro" id="IPR027417">
    <property type="entry name" value="P-loop_NTPase"/>
</dbReference>
<dbReference type="AlphaFoldDB" id="I3TDY3"/>
<keyword evidence="5" id="KW-0547">Nucleotide-binding</keyword>
<dbReference type="EC" id="3.6.5.3" evidence="2"/>
<dbReference type="SUPFAM" id="SSF52540">
    <property type="entry name" value="P-loop containing nucleoside triphosphate hydrolases"/>
    <property type="match status" value="1"/>
</dbReference>
<dbReference type="FunFam" id="3.40.50.300:FF:000065">
    <property type="entry name" value="Eukaryotic translation initiation factor 2 subunit gamma"/>
    <property type="match status" value="1"/>
</dbReference>
<comment type="similarity">
    <text evidence="1">Belongs to the TRAFAC class translation factor GTPase superfamily. Classic translation factor GTPase family. EIF2G subfamily.</text>
</comment>
<dbReference type="PANTHER" id="PTHR42854">
    <property type="entry name" value="EUKARYOTIC TRANSLATION INITIATION FACTOR 2 SUBUNIT 3 FAMILY MEMBER"/>
    <property type="match status" value="1"/>
</dbReference>